<sequence length="253" mass="27663">MASGAAEARPVIGHEEVLALLKDLPAQTLLFTGPEGVGRRRVARWLAEEGGGEYLELSPEEKARPEIRLERVEELLDWLSTTPRGRFKLGAVDGAHLLTEAAANALLKLLEEPPSYARLVLIAPSREVVLPTLASRALEVAFRPVPQEALLSLTQDPLLLAYAQGAPGRLIRALEEGGRVHGLYALAQKVRTPEAFERYQALKALFKEAGAESVYFLRLALGPHPAFARALEAMEGYVNQDLLLAWLALKLNP</sequence>
<reference evidence="1 2" key="1">
    <citation type="journal article" date="2015" name="Genome Announc.">
        <title>Draft Genome Sequence of the Thermophile Thermus filiformis ATCC 43280, Producer of Carotenoid-(Di)glucoside-Branched Fatty Acid (Di)esters and Source of Hyperthermostable Enzymes of Biotechnological Interest.</title>
        <authorList>
            <person name="Mandelli F."/>
            <person name="Oliveira Ramires B."/>
            <person name="Couger M.B."/>
            <person name="Paixao D.A."/>
            <person name="Camilo C.M."/>
            <person name="Polikarpov I."/>
            <person name="Prade R."/>
            <person name="Riano-Pachon D.M."/>
            <person name="Squina F.M."/>
        </authorList>
    </citation>
    <scope>NUCLEOTIDE SEQUENCE [LARGE SCALE GENOMIC DNA]</scope>
    <source>
        <strain evidence="1 2">ATCC 43280</strain>
    </source>
</reference>
<dbReference type="SUPFAM" id="SSF52540">
    <property type="entry name" value="P-loop containing nucleoside triphosphate hydrolases"/>
    <property type="match status" value="1"/>
</dbReference>
<evidence type="ECO:0000313" key="1">
    <source>
        <dbReference type="EMBL" id="KGQ21162.2"/>
    </source>
</evidence>
<protein>
    <recommendedName>
        <fullName evidence="3">DNA polymerase III subunit delta</fullName>
    </recommendedName>
</protein>
<dbReference type="Proteomes" id="UP000030364">
    <property type="component" value="Unassembled WGS sequence"/>
</dbReference>
<dbReference type="AlphaFoldDB" id="A0A0A2WR08"/>
<comment type="caution">
    <text evidence="1">The sequence shown here is derived from an EMBL/GenBank/DDBJ whole genome shotgun (WGS) entry which is preliminary data.</text>
</comment>
<proteinExistence type="predicted"/>
<dbReference type="InterPro" id="IPR050238">
    <property type="entry name" value="DNA_Rep/Repair_Clamp_Loader"/>
</dbReference>
<dbReference type="PANTHER" id="PTHR11669:SF8">
    <property type="entry name" value="DNA POLYMERASE III SUBUNIT DELTA"/>
    <property type="match status" value="1"/>
</dbReference>
<evidence type="ECO:0008006" key="3">
    <source>
        <dbReference type="Google" id="ProtNLM"/>
    </source>
</evidence>
<dbReference type="Gene3D" id="3.40.50.300">
    <property type="entry name" value="P-loop containing nucleotide triphosphate hydrolases"/>
    <property type="match status" value="1"/>
</dbReference>
<gene>
    <name evidence="1" type="ORF">THFILI_04825</name>
</gene>
<dbReference type="Pfam" id="PF13177">
    <property type="entry name" value="DNA_pol3_delta2"/>
    <property type="match status" value="1"/>
</dbReference>
<organism evidence="1 2">
    <name type="scientific">Thermus filiformis</name>
    <dbReference type="NCBI Taxonomy" id="276"/>
    <lineage>
        <taxon>Bacteria</taxon>
        <taxon>Thermotogati</taxon>
        <taxon>Deinococcota</taxon>
        <taxon>Deinococci</taxon>
        <taxon>Thermales</taxon>
        <taxon>Thermaceae</taxon>
        <taxon>Thermus</taxon>
    </lineage>
</organism>
<dbReference type="GO" id="GO:0006261">
    <property type="term" value="P:DNA-templated DNA replication"/>
    <property type="evidence" value="ECO:0007669"/>
    <property type="project" value="TreeGrafter"/>
</dbReference>
<dbReference type="InterPro" id="IPR027417">
    <property type="entry name" value="P-loop_NTPase"/>
</dbReference>
<dbReference type="EMBL" id="JPSL02000038">
    <property type="protein sequence ID" value="KGQ21162.2"/>
    <property type="molecule type" value="Genomic_DNA"/>
</dbReference>
<dbReference type="OrthoDB" id="9810148at2"/>
<accession>A0A0A2WR08</accession>
<name>A0A0A2WR08_THEFI</name>
<keyword evidence="2" id="KW-1185">Reference proteome</keyword>
<dbReference type="PANTHER" id="PTHR11669">
    <property type="entry name" value="REPLICATION FACTOR C / DNA POLYMERASE III GAMMA-TAU SUBUNIT"/>
    <property type="match status" value="1"/>
</dbReference>
<dbReference type="STRING" id="276.THFILI_04825"/>
<evidence type="ECO:0000313" key="2">
    <source>
        <dbReference type="Proteomes" id="UP000030364"/>
    </source>
</evidence>